<keyword evidence="1" id="KW-0472">Membrane</keyword>
<feature type="domain" description="Fungal lipase-type" evidence="2">
    <location>
        <begin position="205"/>
        <end position="303"/>
    </location>
</feature>
<proteinExistence type="predicted"/>
<dbReference type="Proteomes" id="UP000693970">
    <property type="component" value="Unassembled WGS sequence"/>
</dbReference>
<evidence type="ECO:0000313" key="3">
    <source>
        <dbReference type="EMBL" id="KAG7373187.1"/>
    </source>
</evidence>
<name>A0A9K3M3C2_9STRA</name>
<evidence type="ECO:0000313" key="4">
    <source>
        <dbReference type="Proteomes" id="UP000693970"/>
    </source>
</evidence>
<keyword evidence="1" id="KW-1133">Transmembrane helix</keyword>
<reference evidence="3" key="2">
    <citation type="submission" date="2021-04" db="EMBL/GenBank/DDBJ databases">
        <authorList>
            <person name="Podell S."/>
        </authorList>
    </citation>
    <scope>NUCLEOTIDE SEQUENCE</scope>
    <source>
        <strain evidence="3">Hildebrandi</strain>
    </source>
</reference>
<dbReference type="EMBL" id="JAGRRH010000002">
    <property type="protein sequence ID" value="KAG7373187.1"/>
    <property type="molecule type" value="Genomic_DNA"/>
</dbReference>
<evidence type="ECO:0000256" key="1">
    <source>
        <dbReference type="SAM" id="Phobius"/>
    </source>
</evidence>
<accession>A0A9K3M3C2</accession>
<gene>
    <name evidence="3" type="ORF">IV203_033911</name>
</gene>
<reference evidence="3" key="1">
    <citation type="journal article" date="2021" name="Sci. Rep.">
        <title>Diploid genomic architecture of Nitzschia inconspicua, an elite biomass production diatom.</title>
        <authorList>
            <person name="Oliver A."/>
            <person name="Podell S."/>
            <person name="Pinowska A."/>
            <person name="Traller J.C."/>
            <person name="Smith S.R."/>
            <person name="McClure R."/>
            <person name="Beliaev A."/>
            <person name="Bohutskyi P."/>
            <person name="Hill E.A."/>
            <person name="Rabines A."/>
            <person name="Zheng H."/>
            <person name="Allen L.Z."/>
            <person name="Kuo A."/>
            <person name="Grigoriev I.V."/>
            <person name="Allen A.E."/>
            <person name="Hazlebeck D."/>
            <person name="Allen E.E."/>
        </authorList>
    </citation>
    <scope>NUCLEOTIDE SEQUENCE</scope>
    <source>
        <strain evidence="3">Hildebrandi</strain>
    </source>
</reference>
<feature type="transmembrane region" description="Helical" evidence="1">
    <location>
        <begin position="39"/>
        <end position="61"/>
    </location>
</feature>
<comment type="caution">
    <text evidence="3">The sequence shown here is derived from an EMBL/GenBank/DDBJ whole genome shotgun (WGS) entry which is preliminary data.</text>
</comment>
<protein>
    <submittedName>
        <fullName evidence="3">Lipase class 3</fullName>
    </submittedName>
</protein>
<dbReference type="AlphaFoldDB" id="A0A9K3M3C2"/>
<organism evidence="3 4">
    <name type="scientific">Nitzschia inconspicua</name>
    <dbReference type="NCBI Taxonomy" id="303405"/>
    <lineage>
        <taxon>Eukaryota</taxon>
        <taxon>Sar</taxon>
        <taxon>Stramenopiles</taxon>
        <taxon>Ochrophyta</taxon>
        <taxon>Bacillariophyta</taxon>
        <taxon>Bacillariophyceae</taxon>
        <taxon>Bacillariophycidae</taxon>
        <taxon>Bacillariales</taxon>
        <taxon>Bacillariaceae</taxon>
        <taxon>Nitzschia</taxon>
    </lineage>
</organism>
<keyword evidence="4" id="KW-1185">Reference proteome</keyword>
<feature type="transmembrane region" description="Helical" evidence="1">
    <location>
        <begin position="12"/>
        <end position="33"/>
    </location>
</feature>
<sequence length="425" mass="46858">MRVTEASDSVCWFMMFLEVVLFYVWPVVVLFILETSLIAIMYIVAVGISGVRHYFNIVAVIEETGTMRLIPGKSRSQTWLKQARLTKETNGDTENTETLTFLPEWYYPPQLGNTQYPSCVFGKPPSPALENFTLADMTFLSSLSYRSSSVVSSQLDGWFSPSGQNVTDEADFVDEWKLQEGGQVSKTVVFRLFRFPTGNDAIGIVSVRGTVSSMDLVVDNQLWQAAMLAQLVRLALPFGEIFTPILPTLVYSINQMQSQAVQRVSYYKAIARFVNALQENATFTGIGLTGHSLGGGIAIISAAQTGVGAVAISGLNAMLSRLSFETKLTVEGLNSKTFNVMPNRDIIPMFDDKAQNFQNIDCPSDSRNPLSCHSVVRTLCELLYTCGTGNRHALCECVTSFNFPMPLTDSDQDFDSMCANATPLT</sequence>
<dbReference type="InterPro" id="IPR002921">
    <property type="entry name" value="Fungal_lipase-type"/>
</dbReference>
<keyword evidence="1" id="KW-0812">Transmembrane</keyword>
<dbReference type="Pfam" id="PF01764">
    <property type="entry name" value="Lipase_3"/>
    <property type="match status" value="1"/>
</dbReference>
<evidence type="ECO:0000259" key="2">
    <source>
        <dbReference type="Pfam" id="PF01764"/>
    </source>
</evidence>
<dbReference type="OrthoDB" id="58570at2759"/>
<dbReference type="GO" id="GO:0006629">
    <property type="term" value="P:lipid metabolic process"/>
    <property type="evidence" value="ECO:0007669"/>
    <property type="project" value="InterPro"/>
</dbReference>